<keyword evidence="1" id="KW-0805">Transcription regulation</keyword>
<dbReference type="Pfam" id="PF07729">
    <property type="entry name" value="FCD"/>
    <property type="match status" value="1"/>
</dbReference>
<dbReference type="Pfam" id="PF00392">
    <property type="entry name" value="GntR"/>
    <property type="match status" value="1"/>
</dbReference>
<dbReference type="CDD" id="cd07377">
    <property type="entry name" value="WHTH_GntR"/>
    <property type="match status" value="1"/>
</dbReference>
<dbReference type="InterPro" id="IPR036390">
    <property type="entry name" value="WH_DNA-bd_sf"/>
</dbReference>
<sequence length="225" mass="25544">MSCELSPIDFHEYPPVSREVFKVLREAILNGAFSPGTRLVEREIARKLGVSRTPVREAIHKLEQEGLVRHIPRKGVVVSCISDQDVHEIYTIRAVLEGLAARLAAARISRKKLMRLNELVKAMERALEKGDEENLQSLHMEFNRTIYESAQSPRLFQMISILSDYIASFAKVGYSVPGRSQEATEEHKSLVKALFDGNADLAEKIARLHIEKSREAYFRKKKSKA</sequence>
<evidence type="ECO:0000259" key="4">
    <source>
        <dbReference type="PROSITE" id="PS50949"/>
    </source>
</evidence>
<dbReference type="InterPro" id="IPR000485">
    <property type="entry name" value="AsnC-type_HTH_dom"/>
</dbReference>
<gene>
    <name evidence="5" type="primary">rspR_1</name>
    <name evidence="5" type="ORF">AN618_04580</name>
</gene>
<dbReference type="GO" id="GO:0043565">
    <property type="term" value="F:sequence-specific DNA binding"/>
    <property type="evidence" value="ECO:0007669"/>
    <property type="project" value="InterPro"/>
</dbReference>
<dbReference type="SMART" id="SM00895">
    <property type="entry name" value="FCD"/>
    <property type="match status" value="1"/>
</dbReference>
<keyword evidence="2" id="KW-0238">DNA-binding</keyword>
<dbReference type="PRINTS" id="PR00033">
    <property type="entry name" value="HTHASNC"/>
</dbReference>
<dbReference type="OrthoDB" id="9781630at2"/>
<dbReference type="PATRIC" id="fig|520764.3.peg.483"/>
<evidence type="ECO:0000256" key="2">
    <source>
        <dbReference type="ARBA" id="ARBA00023125"/>
    </source>
</evidence>
<dbReference type="SUPFAM" id="SSF48008">
    <property type="entry name" value="GntR ligand-binding domain-like"/>
    <property type="match status" value="1"/>
</dbReference>
<dbReference type="GO" id="GO:0003700">
    <property type="term" value="F:DNA-binding transcription factor activity"/>
    <property type="evidence" value="ECO:0007669"/>
    <property type="project" value="InterPro"/>
</dbReference>
<keyword evidence="6" id="KW-1185">Reference proteome</keyword>
<dbReference type="InterPro" id="IPR036388">
    <property type="entry name" value="WH-like_DNA-bd_sf"/>
</dbReference>
<accession>A0A140LCW7</accession>
<dbReference type="STRING" id="520764.AN618_04580"/>
<dbReference type="AlphaFoldDB" id="A0A140LCW7"/>
<dbReference type="Gene3D" id="1.10.10.10">
    <property type="entry name" value="Winged helix-like DNA-binding domain superfamily/Winged helix DNA-binding domain"/>
    <property type="match status" value="1"/>
</dbReference>
<evidence type="ECO:0000313" key="5">
    <source>
        <dbReference type="EMBL" id="KXG78392.1"/>
    </source>
</evidence>
<keyword evidence="3" id="KW-0804">Transcription</keyword>
<comment type="caution">
    <text evidence="5">The sequence shown here is derived from an EMBL/GenBank/DDBJ whole genome shotgun (WGS) entry which is preliminary data.</text>
</comment>
<dbReference type="PROSITE" id="PS50949">
    <property type="entry name" value="HTH_GNTR"/>
    <property type="match status" value="1"/>
</dbReference>
<dbReference type="InParanoid" id="A0A140LCW7"/>
<dbReference type="PANTHER" id="PTHR43537:SF24">
    <property type="entry name" value="GLUCONATE OPERON TRANSCRIPTIONAL REPRESSOR"/>
    <property type="match status" value="1"/>
</dbReference>
<name>A0A140LCW7_9FIRM</name>
<dbReference type="Gene3D" id="1.20.120.530">
    <property type="entry name" value="GntR ligand-binding domain-like"/>
    <property type="match status" value="1"/>
</dbReference>
<dbReference type="PRINTS" id="PR00035">
    <property type="entry name" value="HTHGNTR"/>
</dbReference>
<dbReference type="SMART" id="SM00345">
    <property type="entry name" value="HTH_GNTR"/>
    <property type="match status" value="1"/>
</dbReference>
<feature type="domain" description="HTH gntR-type" evidence="4">
    <location>
        <begin position="14"/>
        <end position="81"/>
    </location>
</feature>
<evidence type="ECO:0000256" key="1">
    <source>
        <dbReference type="ARBA" id="ARBA00023015"/>
    </source>
</evidence>
<dbReference type="InterPro" id="IPR008920">
    <property type="entry name" value="TF_FadR/GntR_C"/>
</dbReference>
<dbReference type="InterPro" id="IPR011711">
    <property type="entry name" value="GntR_C"/>
</dbReference>
<evidence type="ECO:0000313" key="6">
    <source>
        <dbReference type="Proteomes" id="UP000070427"/>
    </source>
</evidence>
<dbReference type="RefSeq" id="WP_066351552.1">
    <property type="nucleotide sequence ID" value="NZ_LOED01000003.1"/>
</dbReference>
<dbReference type="InterPro" id="IPR000524">
    <property type="entry name" value="Tscrpt_reg_HTH_GntR"/>
</dbReference>
<dbReference type="EMBL" id="LOED01000003">
    <property type="protein sequence ID" value="KXG78392.1"/>
    <property type="molecule type" value="Genomic_DNA"/>
</dbReference>
<proteinExistence type="predicted"/>
<protein>
    <submittedName>
        <fullName evidence="5">HTH-type transcriptional repressor RspR</fullName>
    </submittedName>
</protein>
<reference evidence="5 6" key="1">
    <citation type="submission" date="2015-12" db="EMBL/GenBank/DDBJ databases">
        <title>Draft genome sequnece of Fervidicola ferrireducens strain Y170.</title>
        <authorList>
            <person name="Patel B.K."/>
        </authorList>
    </citation>
    <scope>NUCLEOTIDE SEQUENCE [LARGE SCALE GENOMIC DNA]</scope>
    <source>
        <strain evidence="5 6">Y170</strain>
    </source>
</reference>
<dbReference type="PANTHER" id="PTHR43537">
    <property type="entry name" value="TRANSCRIPTIONAL REGULATOR, GNTR FAMILY"/>
    <property type="match status" value="1"/>
</dbReference>
<organism evidence="5 6">
    <name type="scientific">Fervidicola ferrireducens</name>
    <dbReference type="NCBI Taxonomy" id="520764"/>
    <lineage>
        <taxon>Bacteria</taxon>
        <taxon>Bacillati</taxon>
        <taxon>Bacillota</taxon>
        <taxon>Clostridia</taxon>
        <taxon>Thermosediminibacterales</taxon>
        <taxon>Thermosediminibacteraceae</taxon>
        <taxon>Fervidicola</taxon>
    </lineage>
</organism>
<evidence type="ECO:0000256" key="3">
    <source>
        <dbReference type="ARBA" id="ARBA00023163"/>
    </source>
</evidence>
<dbReference type="Proteomes" id="UP000070427">
    <property type="component" value="Unassembled WGS sequence"/>
</dbReference>
<dbReference type="SUPFAM" id="SSF46785">
    <property type="entry name" value="Winged helix' DNA-binding domain"/>
    <property type="match status" value="1"/>
</dbReference>
<dbReference type="FunCoup" id="A0A140LCW7">
    <property type="interactions" value="74"/>
</dbReference>